<evidence type="ECO:0000256" key="1">
    <source>
        <dbReference type="SAM" id="Phobius"/>
    </source>
</evidence>
<sequence length="133" mass="14492">MNRKSFTLAFLLFGLFANFAFGVDGFSDIENTLKEGSDTGQISLGIILKWAFAVVLPLICMVGSAIYGFMQTKQKLDSQNQGGAWKLALSTAGYAILGGFAFYLVASLFSLVLFGDFGKITDIINEFYLQSVQ</sequence>
<keyword evidence="2" id="KW-0732">Signal</keyword>
<evidence type="ECO:0000313" key="4">
    <source>
        <dbReference type="Proteomes" id="UP000255269"/>
    </source>
</evidence>
<feature type="transmembrane region" description="Helical" evidence="1">
    <location>
        <begin position="91"/>
        <end position="114"/>
    </location>
</feature>
<keyword evidence="1" id="KW-0472">Membrane</keyword>
<organism evidence="3 4">
    <name type="scientific">Helicobacter pullorum</name>
    <dbReference type="NCBI Taxonomy" id="35818"/>
    <lineage>
        <taxon>Bacteria</taxon>
        <taxon>Pseudomonadati</taxon>
        <taxon>Campylobacterota</taxon>
        <taxon>Epsilonproteobacteria</taxon>
        <taxon>Campylobacterales</taxon>
        <taxon>Helicobacteraceae</taxon>
        <taxon>Helicobacter</taxon>
    </lineage>
</organism>
<keyword evidence="1" id="KW-1133">Transmembrane helix</keyword>
<evidence type="ECO:0008006" key="5">
    <source>
        <dbReference type="Google" id="ProtNLM"/>
    </source>
</evidence>
<protein>
    <recommendedName>
        <fullName evidence="5">DUF4190 domain-containing protein</fullName>
    </recommendedName>
</protein>
<gene>
    <name evidence="3" type="ORF">NCTC13156_01734</name>
</gene>
<accession>A0A377Q264</accession>
<evidence type="ECO:0000256" key="2">
    <source>
        <dbReference type="SAM" id="SignalP"/>
    </source>
</evidence>
<dbReference type="RefSeq" id="WP_115057325.1">
    <property type="nucleotide sequence ID" value="NZ_UGJF01000002.1"/>
</dbReference>
<feature type="chain" id="PRO_5016962599" description="DUF4190 domain-containing protein" evidence="2">
    <location>
        <begin position="23"/>
        <end position="133"/>
    </location>
</feature>
<dbReference type="AlphaFoldDB" id="A0A377Q264"/>
<feature type="transmembrane region" description="Helical" evidence="1">
    <location>
        <begin position="46"/>
        <end position="70"/>
    </location>
</feature>
<reference evidence="3 4" key="1">
    <citation type="submission" date="2018-06" db="EMBL/GenBank/DDBJ databases">
        <authorList>
            <consortium name="Pathogen Informatics"/>
            <person name="Doyle S."/>
        </authorList>
    </citation>
    <scope>NUCLEOTIDE SEQUENCE [LARGE SCALE GENOMIC DNA]</scope>
    <source>
        <strain evidence="3 4">NCTC13156</strain>
    </source>
</reference>
<keyword evidence="1" id="KW-0812">Transmembrane</keyword>
<dbReference type="EMBL" id="UGJF01000002">
    <property type="protein sequence ID" value="STQ88927.1"/>
    <property type="molecule type" value="Genomic_DNA"/>
</dbReference>
<evidence type="ECO:0000313" key="3">
    <source>
        <dbReference type="EMBL" id="STQ88927.1"/>
    </source>
</evidence>
<feature type="signal peptide" evidence="2">
    <location>
        <begin position="1"/>
        <end position="22"/>
    </location>
</feature>
<proteinExistence type="predicted"/>
<dbReference type="Proteomes" id="UP000255269">
    <property type="component" value="Unassembled WGS sequence"/>
</dbReference>
<name>A0A377Q264_9HELI</name>